<feature type="compositionally biased region" description="Pro residues" evidence="1">
    <location>
        <begin position="352"/>
        <end position="367"/>
    </location>
</feature>
<name>A0ABT4U3E7_9ACTN</name>
<sequence>MPPRSEPAALYDAHAAELYRYCWTLVGPDAAGDAVREALTAAAVLECADAEDLRPWLFALARTACRLAGFAPGPPFEAVPAAPDERPARAMWCRLPPSYRELLELHRRHGLAAGQIAKILGLDPETCAELCRAAGRRAADLLAEALEEAGRGGGAADPDAALELLEPPGPPAGLRGRVLRACTSPSGAVEREESAARMRPLGHDGFPLHRRRGPQAPPAADERPEAAGAEPRPTSLPGDRVTTADVPLPAGPGDPGAGDDGRHWPGAAVSGLVTVAVAVLLSAAAFWLNGPRTLTPDGTPPPVAGDRSPVAGSETGREEATDTAVVSPGEAPSPSSGAAPSASPAPSASAAPSPPGASPGPPGPTATPAPSAEPTQRPTSDPGAPTAPPDGGDGGGGDPVLDFFEDLADLLTP</sequence>
<feature type="compositionally biased region" description="Low complexity" evidence="1">
    <location>
        <begin position="327"/>
        <end position="351"/>
    </location>
</feature>
<feature type="compositionally biased region" description="Low complexity" evidence="1">
    <location>
        <begin position="368"/>
        <end position="384"/>
    </location>
</feature>
<dbReference type="Proteomes" id="UP001527866">
    <property type="component" value="Unassembled WGS sequence"/>
</dbReference>
<organism evidence="2 3">
    <name type="scientific">Nocardiopsis endophytica</name>
    <dbReference type="NCBI Taxonomy" id="3018445"/>
    <lineage>
        <taxon>Bacteria</taxon>
        <taxon>Bacillati</taxon>
        <taxon>Actinomycetota</taxon>
        <taxon>Actinomycetes</taxon>
        <taxon>Streptosporangiales</taxon>
        <taxon>Nocardiopsidaceae</taxon>
        <taxon>Nocardiopsis</taxon>
    </lineage>
</organism>
<evidence type="ECO:0000256" key="1">
    <source>
        <dbReference type="SAM" id="MobiDB-lite"/>
    </source>
</evidence>
<proteinExistence type="predicted"/>
<dbReference type="InterPro" id="IPR013324">
    <property type="entry name" value="RNA_pol_sigma_r3/r4-like"/>
</dbReference>
<dbReference type="EMBL" id="JAQFWQ010000030">
    <property type="protein sequence ID" value="MDA2811469.1"/>
    <property type="molecule type" value="Genomic_DNA"/>
</dbReference>
<evidence type="ECO:0000313" key="2">
    <source>
        <dbReference type="EMBL" id="MDA2811469.1"/>
    </source>
</evidence>
<dbReference type="SUPFAM" id="SSF88946">
    <property type="entry name" value="Sigma2 domain of RNA polymerase sigma factors"/>
    <property type="match status" value="1"/>
</dbReference>
<dbReference type="InterPro" id="IPR013325">
    <property type="entry name" value="RNA_pol_sigma_r2"/>
</dbReference>
<dbReference type="InterPro" id="IPR036388">
    <property type="entry name" value="WH-like_DNA-bd_sf"/>
</dbReference>
<feature type="region of interest" description="Disordered" evidence="1">
    <location>
        <begin position="184"/>
        <end position="263"/>
    </location>
</feature>
<dbReference type="RefSeq" id="WP_270685923.1">
    <property type="nucleotide sequence ID" value="NZ_JAQFWQ010000030.1"/>
</dbReference>
<comment type="caution">
    <text evidence="2">The sequence shown here is derived from an EMBL/GenBank/DDBJ whole genome shotgun (WGS) entry which is preliminary data.</text>
</comment>
<protein>
    <submittedName>
        <fullName evidence="2">Sigma-70 family RNA polymerase sigma factor</fullName>
    </submittedName>
</protein>
<accession>A0ABT4U3E7</accession>
<gene>
    <name evidence="2" type="ORF">O4J56_12580</name>
</gene>
<dbReference type="Gene3D" id="1.10.10.10">
    <property type="entry name" value="Winged helix-like DNA-binding domain superfamily/Winged helix DNA-binding domain"/>
    <property type="match status" value="1"/>
</dbReference>
<reference evidence="2 3" key="1">
    <citation type="submission" date="2023-01" db="EMBL/GenBank/DDBJ databases">
        <title>Draft genome sequence of Nocardiopsis sp. RSe5-2 isolated from halophytes.</title>
        <authorList>
            <person name="Duangmal K."/>
            <person name="Chantavorakit T."/>
        </authorList>
    </citation>
    <scope>NUCLEOTIDE SEQUENCE [LARGE SCALE GENOMIC DNA]</scope>
    <source>
        <strain evidence="2 3">RSe5-2</strain>
    </source>
</reference>
<evidence type="ECO:0000313" key="3">
    <source>
        <dbReference type="Proteomes" id="UP001527866"/>
    </source>
</evidence>
<feature type="region of interest" description="Disordered" evidence="1">
    <location>
        <begin position="292"/>
        <end position="402"/>
    </location>
</feature>
<dbReference type="SUPFAM" id="SSF88659">
    <property type="entry name" value="Sigma3 and sigma4 domains of RNA polymerase sigma factors"/>
    <property type="match status" value="1"/>
</dbReference>
<keyword evidence="3" id="KW-1185">Reference proteome</keyword>